<sequence length="865" mass="95147">MPSKFSLFKSNRSQASLTGQPERGDDDDQLRQTLPPESDAAPARWSPGFPQLGPRSPLPNTFPNPSPTSAEFDLLQTSDYIERTPRTALPTRSQSQRYSRASYKDLSLSAAEDPFSRSTQDPDSSTHPTEQKRSKRSFFGLGHHSSSASSSKESSPLIGGDQFRQGQTSTPSHHNTALGRSVSLRRRDGRSPQIDSGPFKLQQARIPPRASSRLPAPGEVDEHEDLDHYLTKPPQLQLPPSNEDYANQGFYRQQPPRLDTEQAYQDQQRQQPREHSTPDSPERYRQLQYQQDLPQQHRQASFQSTLSNTQTHNPHRTESPAYQQRQDIILNRHRSQLQQYQAYDPQLATQPLHQQPGPPTGLPPQSRQSPELSLPNMQSGQTKENSNLQPFPQGSQGVSQPPTPGLSPFGTPSTPAPQGQIFRGTVQQQVTNEQGREAAQSRSNDGGNGDVAQLADRHAELQAKYLKVKKLFFDRGVQIQQLQNVIANQRMSLSRTSLDDNEYATRFNRLDGAINNFSFNIRKDWKLIPPWLQPVVSQDAIRTGTKEMTTIGRTFISHWIYNEVFDRHFHPAIEPSLSTQLKIIEKNLWRFAPPAHSKEEEEAITSRIANWRFATIDGLRESLNAPAIDYKAQLTTSLVEKLTASLQMNLNDPPPPGLEGGISMIIELAIGIASNLPLESRDIYVKYFMPGNPITQELMRIETSLPSLQGSPSVADALASEAAGNEKASASGTETSTPLQRRDSGTSDAESASLKGETPSSRKKGGILGGLMNKKSSQQSTHSSSPSSSSGQAAGTSEAKYQTSNAGLNNASHASQSSSGSSTVDKEGGGAGNFGSNESQKVRFSPFMAIGIRGKGVLVQAPVFV</sequence>
<dbReference type="Proteomes" id="UP000076632">
    <property type="component" value="Unassembled WGS sequence"/>
</dbReference>
<feature type="compositionally biased region" description="Low complexity" evidence="1">
    <location>
        <begin position="812"/>
        <end position="822"/>
    </location>
</feature>
<dbReference type="STRING" id="1328760.A0A165HYB2"/>
<feature type="compositionally biased region" description="Polar residues" evidence="1">
    <location>
        <begin position="300"/>
        <end position="312"/>
    </location>
</feature>
<feature type="compositionally biased region" description="Low complexity" evidence="1">
    <location>
        <begin position="286"/>
        <end position="299"/>
    </location>
</feature>
<feature type="compositionally biased region" description="Low complexity" evidence="1">
    <location>
        <begin position="776"/>
        <end position="797"/>
    </location>
</feature>
<feature type="compositionally biased region" description="Polar residues" evidence="1">
    <location>
        <begin position="164"/>
        <end position="175"/>
    </location>
</feature>
<accession>A0A165HYB2</accession>
<reference evidence="2 3" key="1">
    <citation type="journal article" date="2016" name="Fungal Biol.">
        <title>The genome of Xylona heveae provides a window into fungal endophytism.</title>
        <authorList>
            <person name="Gazis R."/>
            <person name="Kuo A."/>
            <person name="Riley R."/>
            <person name="LaButti K."/>
            <person name="Lipzen A."/>
            <person name="Lin J."/>
            <person name="Amirebrahimi M."/>
            <person name="Hesse C.N."/>
            <person name="Spatafora J.W."/>
            <person name="Henrissat B."/>
            <person name="Hainaut M."/>
            <person name="Grigoriev I.V."/>
            <person name="Hibbett D.S."/>
        </authorList>
    </citation>
    <scope>NUCLEOTIDE SEQUENCE [LARGE SCALE GENOMIC DNA]</scope>
    <source>
        <strain evidence="2 3">TC161</strain>
    </source>
</reference>
<feature type="compositionally biased region" description="Polar residues" evidence="1">
    <location>
        <begin position="8"/>
        <end position="19"/>
    </location>
</feature>
<keyword evidence="3" id="KW-1185">Reference proteome</keyword>
<dbReference type="EMBL" id="KV407456">
    <property type="protein sequence ID" value="KZF24095.1"/>
    <property type="molecule type" value="Genomic_DNA"/>
</dbReference>
<feature type="compositionally biased region" description="Polar residues" evidence="1">
    <location>
        <begin position="116"/>
        <end position="128"/>
    </location>
</feature>
<dbReference type="GeneID" id="28899997"/>
<gene>
    <name evidence="2" type="ORF">L228DRAFT_266455</name>
</gene>
<protein>
    <submittedName>
        <fullName evidence="2">Uncharacterized protein</fullName>
    </submittedName>
</protein>
<feature type="compositionally biased region" description="Low complexity" evidence="1">
    <location>
        <begin position="145"/>
        <end position="155"/>
    </location>
</feature>
<feature type="compositionally biased region" description="Low complexity" evidence="1">
    <location>
        <begin position="92"/>
        <end position="101"/>
    </location>
</feature>
<feature type="compositionally biased region" description="Basic and acidic residues" evidence="1">
    <location>
        <begin position="271"/>
        <end position="285"/>
    </location>
</feature>
<feature type="compositionally biased region" description="Pro residues" evidence="1">
    <location>
        <begin position="56"/>
        <end position="66"/>
    </location>
</feature>
<name>A0A165HYB2_XYLHT</name>
<organism evidence="2 3">
    <name type="scientific">Xylona heveae (strain CBS 132557 / TC161)</name>
    <dbReference type="NCBI Taxonomy" id="1328760"/>
    <lineage>
        <taxon>Eukaryota</taxon>
        <taxon>Fungi</taxon>
        <taxon>Dikarya</taxon>
        <taxon>Ascomycota</taxon>
        <taxon>Pezizomycotina</taxon>
        <taxon>Xylonomycetes</taxon>
        <taxon>Xylonales</taxon>
        <taxon>Xylonaceae</taxon>
        <taxon>Xylona</taxon>
    </lineage>
</organism>
<dbReference type="RefSeq" id="XP_018189650.1">
    <property type="nucleotide sequence ID" value="XM_018334860.1"/>
</dbReference>
<feature type="region of interest" description="Disordered" evidence="1">
    <location>
        <begin position="349"/>
        <end position="451"/>
    </location>
</feature>
<evidence type="ECO:0000313" key="2">
    <source>
        <dbReference type="EMBL" id="KZF24095.1"/>
    </source>
</evidence>
<proteinExistence type="predicted"/>
<feature type="region of interest" description="Disordered" evidence="1">
    <location>
        <begin position="709"/>
        <end position="839"/>
    </location>
</feature>
<feature type="compositionally biased region" description="Polar residues" evidence="1">
    <location>
        <begin position="799"/>
        <end position="811"/>
    </location>
</feature>
<feature type="region of interest" description="Disordered" evidence="1">
    <location>
        <begin position="1"/>
        <end position="321"/>
    </location>
</feature>
<feature type="compositionally biased region" description="Polar residues" evidence="1">
    <location>
        <begin position="728"/>
        <end position="739"/>
    </location>
</feature>
<dbReference type="AlphaFoldDB" id="A0A165HYB2"/>
<evidence type="ECO:0000313" key="3">
    <source>
        <dbReference type="Proteomes" id="UP000076632"/>
    </source>
</evidence>
<feature type="compositionally biased region" description="Polar residues" evidence="1">
    <location>
        <begin position="366"/>
        <end position="400"/>
    </location>
</feature>
<dbReference type="InParanoid" id="A0A165HYB2"/>
<dbReference type="OrthoDB" id="4155914at2759"/>
<feature type="compositionally biased region" description="Polar residues" evidence="1">
    <location>
        <begin position="67"/>
        <end position="79"/>
    </location>
</feature>
<evidence type="ECO:0000256" key="1">
    <source>
        <dbReference type="SAM" id="MobiDB-lite"/>
    </source>
</evidence>